<keyword evidence="1" id="KW-0614">Plasmid</keyword>
<dbReference type="EMBL" id="CP060054">
    <property type="protein sequence ID" value="QNE07809.1"/>
    <property type="molecule type" value="Genomic_DNA"/>
</dbReference>
<dbReference type="AlphaFoldDB" id="A0A7G6W1E4"/>
<gene>
    <name evidence="1" type="ORF">H4O24_19915</name>
</gene>
<dbReference type="RefSeq" id="WP_185886236.1">
    <property type="nucleotide sequence ID" value="NZ_CP060054.1"/>
</dbReference>
<reference evidence="1 2" key="1">
    <citation type="submission" date="2020-08" db="EMBL/GenBank/DDBJ databases">
        <authorList>
            <person name="Liu G."/>
            <person name="Sun C."/>
        </authorList>
    </citation>
    <scope>NUCLEOTIDE SEQUENCE [LARGE SCALE GENOMIC DNA]</scope>
    <source>
        <strain evidence="1 2">OT19</strain>
        <plasmid evidence="1 2">plas2</plasmid>
    </source>
</reference>
<geneLocation type="plasmid" evidence="1 2">
    <name>plas2</name>
</geneLocation>
<evidence type="ECO:0000313" key="1">
    <source>
        <dbReference type="EMBL" id="QNE07809.1"/>
    </source>
</evidence>
<protein>
    <submittedName>
        <fullName evidence="1">Uncharacterized protein</fullName>
    </submittedName>
</protein>
<sequence>MADITDLPVMRAADAEAIGFARFNDVPHKVFDIPDGGFTLSTRTSDGNRVTFFFCRSKHDGPPGIIDIQFHDRGSTIPDANGGRAPTFDSLAITKGGAHVVDSRPLPKVRKPSILVLLLDRIDDGSDTEQPR</sequence>
<name>A0A7G6W1E4_9SPHN</name>
<organism evidence="1 2">
    <name type="scientific">Croceicoccus marinus</name>
    <dbReference type="NCBI Taxonomy" id="450378"/>
    <lineage>
        <taxon>Bacteria</taxon>
        <taxon>Pseudomonadati</taxon>
        <taxon>Pseudomonadota</taxon>
        <taxon>Alphaproteobacteria</taxon>
        <taxon>Sphingomonadales</taxon>
        <taxon>Erythrobacteraceae</taxon>
        <taxon>Croceicoccus</taxon>
    </lineage>
</organism>
<proteinExistence type="predicted"/>
<dbReference type="Proteomes" id="UP000515297">
    <property type="component" value="Plasmid plas2"/>
</dbReference>
<accession>A0A7G6W1E4</accession>
<evidence type="ECO:0000313" key="2">
    <source>
        <dbReference type="Proteomes" id="UP000515297"/>
    </source>
</evidence>